<accession>A0A820KS73</accession>
<feature type="non-terminal residue" evidence="1">
    <location>
        <position position="1"/>
    </location>
</feature>
<sequence>CGLLFNSTSGPEWDSMRITWGPDPLSPKYFVRQPLTIEEAKKERFEQISTGCQGEFIHSILYYSLTKTMVL</sequence>
<reference evidence="1" key="1">
    <citation type="submission" date="2021-02" db="EMBL/GenBank/DDBJ databases">
        <authorList>
            <person name="Nowell W R."/>
        </authorList>
    </citation>
    <scope>NUCLEOTIDE SEQUENCE</scope>
</reference>
<gene>
    <name evidence="1" type="ORF">OXD698_LOCUS48598</name>
</gene>
<protein>
    <submittedName>
        <fullName evidence="1">Uncharacterized protein</fullName>
    </submittedName>
</protein>
<proteinExistence type="predicted"/>
<name>A0A820KS73_9BILA</name>
<evidence type="ECO:0000313" key="1">
    <source>
        <dbReference type="EMBL" id="CAF4347813.1"/>
    </source>
</evidence>
<comment type="caution">
    <text evidence="1">The sequence shown here is derived from an EMBL/GenBank/DDBJ whole genome shotgun (WGS) entry which is preliminary data.</text>
</comment>
<evidence type="ECO:0000313" key="2">
    <source>
        <dbReference type="Proteomes" id="UP000663844"/>
    </source>
</evidence>
<dbReference type="Proteomes" id="UP000663844">
    <property type="component" value="Unassembled WGS sequence"/>
</dbReference>
<dbReference type="AlphaFoldDB" id="A0A820KS73"/>
<dbReference type="EMBL" id="CAJOAZ010020611">
    <property type="protein sequence ID" value="CAF4347813.1"/>
    <property type="molecule type" value="Genomic_DNA"/>
</dbReference>
<organism evidence="1 2">
    <name type="scientific">Adineta steineri</name>
    <dbReference type="NCBI Taxonomy" id="433720"/>
    <lineage>
        <taxon>Eukaryota</taxon>
        <taxon>Metazoa</taxon>
        <taxon>Spiralia</taxon>
        <taxon>Gnathifera</taxon>
        <taxon>Rotifera</taxon>
        <taxon>Eurotatoria</taxon>
        <taxon>Bdelloidea</taxon>
        <taxon>Adinetida</taxon>
        <taxon>Adinetidae</taxon>
        <taxon>Adineta</taxon>
    </lineage>
</organism>